<name>A0ACA9JUF7_9GLOM</name>
<reference evidence="1" key="1">
    <citation type="submission" date="2021-06" db="EMBL/GenBank/DDBJ databases">
        <authorList>
            <person name="Kallberg Y."/>
            <person name="Tangrot J."/>
            <person name="Rosling A."/>
        </authorList>
    </citation>
    <scope>NUCLEOTIDE SEQUENCE</scope>
    <source>
        <strain evidence="1">AU212A</strain>
    </source>
</reference>
<evidence type="ECO:0000313" key="2">
    <source>
        <dbReference type="Proteomes" id="UP000789860"/>
    </source>
</evidence>
<gene>
    <name evidence="1" type="ORF">SCALOS_LOCUS228</name>
</gene>
<keyword evidence="2" id="KW-1185">Reference proteome</keyword>
<dbReference type="EMBL" id="CAJVPM010000092">
    <property type="protein sequence ID" value="CAG8435793.1"/>
    <property type="molecule type" value="Genomic_DNA"/>
</dbReference>
<dbReference type="Proteomes" id="UP000789860">
    <property type="component" value="Unassembled WGS sequence"/>
</dbReference>
<accession>A0ACA9JUF7</accession>
<protein>
    <submittedName>
        <fullName evidence="1">5369_t:CDS:1</fullName>
    </submittedName>
</protein>
<sequence length="206" mass="23550">MNELKPKRIVLAKACSKLFESCGTYNNNNESNKDDENDDSDDENELILNTEIALDNDEGRLDELRKFIIESYSKLWKKNFTDLIPLGIFMKDSIDDIVQKTCVNSTVFAWQCIVTKWTGYFITLIAPGIYVIVEVGHVELPRSFETCSTFLNGLDLLNAYQMAYKRSSKEVLSVINENKEDLENLADSLTAELRTWNRPTLGTPLF</sequence>
<proteinExistence type="predicted"/>
<evidence type="ECO:0000313" key="1">
    <source>
        <dbReference type="EMBL" id="CAG8435793.1"/>
    </source>
</evidence>
<organism evidence="1 2">
    <name type="scientific">Scutellospora calospora</name>
    <dbReference type="NCBI Taxonomy" id="85575"/>
    <lineage>
        <taxon>Eukaryota</taxon>
        <taxon>Fungi</taxon>
        <taxon>Fungi incertae sedis</taxon>
        <taxon>Mucoromycota</taxon>
        <taxon>Glomeromycotina</taxon>
        <taxon>Glomeromycetes</taxon>
        <taxon>Diversisporales</taxon>
        <taxon>Gigasporaceae</taxon>
        <taxon>Scutellospora</taxon>
    </lineage>
</organism>
<comment type="caution">
    <text evidence="1">The sequence shown here is derived from an EMBL/GenBank/DDBJ whole genome shotgun (WGS) entry which is preliminary data.</text>
</comment>